<protein>
    <submittedName>
        <fullName evidence="2">Hemagglutinin protein</fullName>
    </submittedName>
</protein>
<gene>
    <name evidence="2" type="ORF">TevJSym_ay00020</name>
</gene>
<keyword evidence="3" id="KW-1185">Reference proteome</keyword>
<evidence type="ECO:0000256" key="1">
    <source>
        <dbReference type="ARBA" id="ARBA00022729"/>
    </source>
</evidence>
<dbReference type="EMBL" id="AFZB01000025">
    <property type="protein sequence ID" value="EGW53566.1"/>
    <property type="molecule type" value="Genomic_DNA"/>
</dbReference>
<dbReference type="Pfam" id="PF14312">
    <property type="entry name" value="FG-GAP_2"/>
    <property type="match status" value="1"/>
</dbReference>
<reference evidence="2 3" key="1">
    <citation type="journal article" date="2011" name="ISME J.">
        <title>The endosymbionts of the deep-sea tubeworms Riftia pachyptila and Tevnia jerichonana share an identical physiology as revealed by proteogenomic analyses.</title>
        <authorList>
            <person name="Gardebrecht A."/>
            <person name="Markert S."/>
            <person name="Felbeck H."/>
            <person name="Thuermer A."/>
            <person name="Albrecht D."/>
            <person name="Wollherr A."/>
            <person name="Kabisch J."/>
            <person name="Lehmann R."/>
            <person name="Daniel R."/>
            <person name="Liesegang H."/>
            <person name="Hecker M."/>
            <person name="Sievert S.M."/>
            <person name="Schweder T."/>
        </authorList>
    </citation>
    <scope>NUCLEOTIDE SEQUENCE [LARGE SCALE GENOMIC DNA]</scope>
</reference>
<evidence type="ECO:0000313" key="3">
    <source>
        <dbReference type="Proteomes" id="UP000005167"/>
    </source>
</evidence>
<accession>G2FHX4</accession>
<proteinExistence type="predicted"/>
<evidence type="ECO:0000313" key="2">
    <source>
        <dbReference type="EMBL" id="EGW53566.1"/>
    </source>
</evidence>
<dbReference type="eggNOG" id="COG2304">
    <property type="taxonomic scope" value="Bacteria"/>
</dbReference>
<organism evidence="2 3">
    <name type="scientific">endosymbiont of Tevnia jerichonana</name>
    <name type="common">vent Tica</name>
    <dbReference type="NCBI Taxonomy" id="1049564"/>
    <lineage>
        <taxon>Bacteria</taxon>
        <taxon>Pseudomonadati</taxon>
        <taxon>Pseudomonadota</taxon>
        <taxon>Gammaproteobacteria</taxon>
        <taxon>sulfur-oxidizing symbionts</taxon>
    </lineage>
</organism>
<dbReference type="Proteomes" id="UP000005167">
    <property type="component" value="Unassembled WGS sequence"/>
</dbReference>
<dbReference type="InterPro" id="IPR028994">
    <property type="entry name" value="Integrin_alpha_N"/>
</dbReference>
<comment type="caution">
    <text evidence="2">The sequence shown here is derived from an EMBL/GenBank/DDBJ whole genome shotgun (WGS) entry which is preliminary data.</text>
</comment>
<keyword evidence="1" id="KW-0732">Signal</keyword>
<name>G2FHX4_9GAMM</name>
<dbReference type="AlphaFoldDB" id="G2FHX4"/>
<dbReference type="Gene3D" id="2.130.10.130">
    <property type="entry name" value="Integrin alpha, N-terminal"/>
    <property type="match status" value="1"/>
</dbReference>
<dbReference type="RefSeq" id="WP_006475344.1">
    <property type="nucleotide sequence ID" value="NZ_AFZB01000025.1"/>
</dbReference>
<dbReference type="InterPro" id="IPR013517">
    <property type="entry name" value="FG-GAP"/>
</dbReference>
<sequence>MGSHGENSSTRGVYASTNSTASNAGAVFVYERSGASWASKTFVKSSNTDSKDSFGWGMAISGDGGTLAVGAYREDSSATGINPTPGTDATADENVGAVYLY</sequence>